<sequence>MANFFFDITDGTRTSFDRMGIELEDEETARTEATRTLTEIAAQELPGDGPSRALKIQVSDAEGKVLFEVQLDFNTVEASD</sequence>
<reference evidence="2 3" key="1">
    <citation type="submission" date="2021-01" db="EMBL/GenBank/DDBJ databases">
        <title>Genome seq and assembly of Devosia sp. LEGU1.</title>
        <authorList>
            <person name="Chhetri G."/>
        </authorList>
    </citation>
    <scope>NUCLEOTIDE SEQUENCE [LARGE SCALE GENOMIC DNA]</scope>
    <source>
        <strain evidence="2 3">LEGU1</strain>
    </source>
</reference>
<evidence type="ECO:0000313" key="2">
    <source>
        <dbReference type="EMBL" id="QQR39611.1"/>
    </source>
</evidence>
<proteinExistence type="predicted"/>
<dbReference type="Proteomes" id="UP000595857">
    <property type="component" value="Chromosome"/>
</dbReference>
<evidence type="ECO:0000259" key="1">
    <source>
        <dbReference type="Pfam" id="PF21834"/>
    </source>
</evidence>
<evidence type="ECO:0000313" key="3">
    <source>
        <dbReference type="Proteomes" id="UP000595857"/>
    </source>
</evidence>
<accession>A0ABX7CCC5</accession>
<dbReference type="Pfam" id="PF21834">
    <property type="entry name" value="DUF6894"/>
    <property type="match status" value="1"/>
</dbReference>
<gene>
    <name evidence="2" type="ORF">JI748_00915</name>
</gene>
<dbReference type="EMBL" id="CP068046">
    <property type="protein sequence ID" value="QQR39611.1"/>
    <property type="molecule type" value="Genomic_DNA"/>
</dbReference>
<keyword evidence="3" id="KW-1185">Reference proteome</keyword>
<dbReference type="InterPro" id="IPR054189">
    <property type="entry name" value="DUF6894"/>
</dbReference>
<name>A0ABX7CCC5_9HYPH</name>
<organism evidence="2 3">
    <name type="scientific">Devosia rhizoryzae</name>
    <dbReference type="NCBI Taxonomy" id="2774137"/>
    <lineage>
        <taxon>Bacteria</taxon>
        <taxon>Pseudomonadati</taxon>
        <taxon>Pseudomonadota</taxon>
        <taxon>Alphaproteobacteria</taxon>
        <taxon>Hyphomicrobiales</taxon>
        <taxon>Devosiaceae</taxon>
        <taxon>Devosia</taxon>
    </lineage>
</organism>
<protein>
    <recommendedName>
        <fullName evidence="1">DUF6894 domain-containing protein</fullName>
    </recommendedName>
</protein>
<feature type="domain" description="DUF6894" evidence="1">
    <location>
        <begin position="4"/>
        <end position="71"/>
    </location>
</feature>
<dbReference type="RefSeq" id="WP_201633979.1">
    <property type="nucleotide sequence ID" value="NZ_CP068046.1"/>
</dbReference>